<dbReference type="Proteomes" id="UP001595828">
    <property type="component" value="Unassembled WGS sequence"/>
</dbReference>
<name>A0ABV8RPE9_9SPHN</name>
<dbReference type="EMBL" id="JBHSDR010000006">
    <property type="protein sequence ID" value="MFC4295247.1"/>
    <property type="molecule type" value="Genomic_DNA"/>
</dbReference>
<keyword evidence="2" id="KW-0732">Signal</keyword>
<gene>
    <name evidence="3" type="ORF">ACFO0A_09275</name>
</gene>
<feature type="chain" id="PRO_5046673886" description="Copper oxidase" evidence="2">
    <location>
        <begin position="24"/>
        <end position="486"/>
    </location>
</feature>
<evidence type="ECO:0000313" key="4">
    <source>
        <dbReference type="Proteomes" id="UP001595828"/>
    </source>
</evidence>
<sequence>MKLELTATAATALAIAMASPAYAQMAPMDHSAHSAPAPTPSPTPAPAPSPSSAPVPAPMDMSGMDHSAMDHSTMDHSKMDHSKMDHSGMESMDSMPGMDHGSDAAMAGMAMGGEGSGTSRLPANEAMDHGLHLPLGKGSLMLHGFAWGVHTDQGGPRGDDKTYVQSMAMLTYERPFEGGKLTARTMMSAEPLMRHDGYPNLFATGEVAYGEPLVDRQHPHDLFMELAARLDLDVAEGTRVFIYGGPVGEPALGPSAFMHRASAKYNPEAPITHHWFDSTHITYGVVTAGIANERFQFEGSAFRGREPDEFRWNIESPKLDSWSVRASFAPSPAWLVQASYGHIKEPEETHPGEDENRTTVSAHYNSGNGLSAMAAFSAKDRSPGTTLTAWLGEANWDLTKHHTLFARAENVANDELFPDHASPLHDQKFRVTKLQAGYAYRLPLGETFNLALGGTVAAFMKPDALDPYYGRHPMGYTVFAKLSLGD</sequence>
<evidence type="ECO:0000313" key="3">
    <source>
        <dbReference type="EMBL" id="MFC4295247.1"/>
    </source>
</evidence>
<evidence type="ECO:0008006" key="5">
    <source>
        <dbReference type="Google" id="ProtNLM"/>
    </source>
</evidence>
<evidence type="ECO:0000256" key="2">
    <source>
        <dbReference type="SAM" id="SignalP"/>
    </source>
</evidence>
<accession>A0ABV8RPE9</accession>
<feature type="compositionally biased region" description="Basic and acidic residues" evidence="1">
    <location>
        <begin position="67"/>
        <end position="88"/>
    </location>
</feature>
<keyword evidence="4" id="KW-1185">Reference proteome</keyword>
<dbReference type="RefSeq" id="WP_379538729.1">
    <property type="nucleotide sequence ID" value="NZ_JBHSDR010000006.1"/>
</dbReference>
<reference evidence="4" key="1">
    <citation type="journal article" date="2019" name="Int. J. Syst. Evol. Microbiol.">
        <title>The Global Catalogue of Microorganisms (GCM) 10K type strain sequencing project: providing services to taxonomists for standard genome sequencing and annotation.</title>
        <authorList>
            <consortium name="The Broad Institute Genomics Platform"/>
            <consortium name="The Broad Institute Genome Sequencing Center for Infectious Disease"/>
            <person name="Wu L."/>
            <person name="Ma J."/>
        </authorList>
    </citation>
    <scope>NUCLEOTIDE SEQUENCE [LARGE SCALE GENOMIC DNA]</scope>
    <source>
        <strain evidence="4">CGMCC 1.12989</strain>
    </source>
</reference>
<feature type="compositionally biased region" description="Pro residues" evidence="1">
    <location>
        <begin position="37"/>
        <end position="57"/>
    </location>
</feature>
<comment type="caution">
    <text evidence="3">The sequence shown here is derived from an EMBL/GenBank/DDBJ whole genome shotgun (WGS) entry which is preliminary data.</text>
</comment>
<dbReference type="SUPFAM" id="SSF56935">
    <property type="entry name" value="Porins"/>
    <property type="match status" value="1"/>
</dbReference>
<evidence type="ECO:0000256" key="1">
    <source>
        <dbReference type="SAM" id="MobiDB-lite"/>
    </source>
</evidence>
<organism evidence="3 4">
    <name type="scientific">Novosphingobium tardum</name>
    <dbReference type="NCBI Taxonomy" id="1538021"/>
    <lineage>
        <taxon>Bacteria</taxon>
        <taxon>Pseudomonadati</taxon>
        <taxon>Pseudomonadota</taxon>
        <taxon>Alphaproteobacteria</taxon>
        <taxon>Sphingomonadales</taxon>
        <taxon>Sphingomonadaceae</taxon>
        <taxon>Novosphingobium</taxon>
    </lineage>
</organism>
<protein>
    <recommendedName>
        <fullName evidence="5">Copper oxidase</fullName>
    </recommendedName>
</protein>
<feature type="region of interest" description="Disordered" evidence="1">
    <location>
        <begin position="28"/>
        <end position="90"/>
    </location>
</feature>
<proteinExistence type="predicted"/>
<feature type="signal peptide" evidence="2">
    <location>
        <begin position="1"/>
        <end position="23"/>
    </location>
</feature>